<gene>
    <name evidence="5" type="ORF">QVZ43_05575</name>
</gene>
<comment type="caution">
    <text evidence="5">The sequence shown here is derived from an EMBL/GenBank/DDBJ whole genome shotgun (WGS) entry which is preliminary data.</text>
</comment>
<dbReference type="Proteomes" id="UP001168640">
    <property type="component" value="Unassembled WGS sequence"/>
</dbReference>
<evidence type="ECO:0000256" key="3">
    <source>
        <dbReference type="ARBA" id="ARBA00022777"/>
    </source>
</evidence>
<dbReference type="EMBL" id="JAUMIS010000001">
    <property type="protein sequence ID" value="MDO3721183.1"/>
    <property type="molecule type" value="Genomic_DNA"/>
</dbReference>
<sequence length="276" mass="32499">MNISSFARQWLYDPVKTKFRDYPTELDEDEDLPDLEDSLKDIGEYQRRLWANKRRSLLLVIHGPDTSGKDSLIRTLATYADPAGFHAWSFGRPEGLEASHHFLWRVGGKLPARGELVAFNRSHHEAVIAERIWLVLHPDDYNWSSRYRSIRDFERHLVAEGTQIVKIWLNLSEEEHARRLLKRLDKPRKRWKFERSDIAGWEKRRTYEKYAEEALEETHTDDAPWFMVPGNEKPQARAIVASIVADQLKRLAPEYPEEDPEVLEEYRKLLEDHGVT</sequence>
<dbReference type="GO" id="GO:0016301">
    <property type="term" value="F:kinase activity"/>
    <property type="evidence" value="ECO:0007669"/>
    <property type="project" value="UniProtKB-KW"/>
</dbReference>
<dbReference type="InterPro" id="IPR022488">
    <property type="entry name" value="PPK2-related"/>
</dbReference>
<name>A0ABT8VYW8_9GAMM</name>
<feature type="domain" description="Polyphosphate kinase-2-related" evidence="4">
    <location>
        <begin position="26"/>
        <end position="250"/>
    </location>
</feature>
<dbReference type="RefSeq" id="WP_302909179.1">
    <property type="nucleotide sequence ID" value="NZ_JAUMIS010000001.1"/>
</dbReference>
<protein>
    <submittedName>
        <fullName evidence="5">Polyphosphate kinase</fullName>
    </submittedName>
</protein>
<evidence type="ECO:0000259" key="4">
    <source>
        <dbReference type="Pfam" id="PF03976"/>
    </source>
</evidence>
<proteinExistence type="inferred from homology"/>
<dbReference type="SUPFAM" id="SSF52540">
    <property type="entry name" value="P-loop containing nucleoside triphosphate hydrolases"/>
    <property type="match status" value="1"/>
</dbReference>
<dbReference type="InterPro" id="IPR016898">
    <property type="entry name" value="Polyphosphate_phosphotransfera"/>
</dbReference>
<keyword evidence="6" id="KW-1185">Reference proteome</keyword>
<keyword evidence="2" id="KW-0808">Transferase</keyword>
<evidence type="ECO:0000313" key="6">
    <source>
        <dbReference type="Proteomes" id="UP001168640"/>
    </source>
</evidence>
<evidence type="ECO:0000313" key="5">
    <source>
        <dbReference type="EMBL" id="MDO3721183.1"/>
    </source>
</evidence>
<comment type="similarity">
    <text evidence="1">Belongs to the polyphosphate kinase 2 (PPK2) family. Class I subfamily.</text>
</comment>
<dbReference type="Pfam" id="PF03976">
    <property type="entry name" value="PPK2"/>
    <property type="match status" value="1"/>
</dbReference>
<dbReference type="PANTHER" id="PTHR34383:SF3">
    <property type="entry name" value="POLYPHOSPHATE:AMP PHOSPHOTRANSFERASE"/>
    <property type="match status" value="1"/>
</dbReference>
<evidence type="ECO:0000256" key="1">
    <source>
        <dbReference type="ARBA" id="ARBA00009924"/>
    </source>
</evidence>
<dbReference type="Gene3D" id="3.40.50.300">
    <property type="entry name" value="P-loop containing nucleotide triphosphate hydrolases"/>
    <property type="match status" value="1"/>
</dbReference>
<accession>A0ABT8VYW8</accession>
<dbReference type="PANTHER" id="PTHR34383">
    <property type="entry name" value="POLYPHOSPHATE:AMP PHOSPHOTRANSFERASE-RELATED"/>
    <property type="match status" value="1"/>
</dbReference>
<reference evidence="5" key="1">
    <citation type="submission" date="2023-07" db="EMBL/GenBank/DDBJ databases">
        <title>Marinobacter sp. chi1 genome sequencing and assembly.</title>
        <authorList>
            <person name="Park S."/>
        </authorList>
    </citation>
    <scope>NUCLEOTIDE SEQUENCE</scope>
    <source>
        <strain evidence="5">Chi1</strain>
    </source>
</reference>
<organism evidence="5 6">
    <name type="scientific">Marinobacter suaedae</name>
    <dbReference type="NCBI Taxonomy" id="3057675"/>
    <lineage>
        <taxon>Bacteria</taxon>
        <taxon>Pseudomonadati</taxon>
        <taxon>Pseudomonadota</taxon>
        <taxon>Gammaproteobacteria</taxon>
        <taxon>Pseudomonadales</taxon>
        <taxon>Marinobacteraceae</taxon>
        <taxon>Marinobacter</taxon>
    </lineage>
</organism>
<dbReference type="InterPro" id="IPR027417">
    <property type="entry name" value="P-loop_NTPase"/>
</dbReference>
<keyword evidence="3 5" id="KW-0418">Kinase</keyword>
<dbReference type="PIRSF" id="PIRSF028756">
    <property type="entry name" value="PPK2_prd"/>
    <property type="match status" value="1"/>
</dbReference>
<evidence type="ECO:0000256" key="2">
    <source>
        <dbReference type="ARBA" id="ARBA00022679"/>
    </source>
</evidence>